<sequence length="56" mass="6230">MNLPDRVYENITTSSEKGNILYDESAFEQAISKWSQALNILAKDGDCAHASPLLFI</sequence>
<proteinExistence type="predicted"/>
<dbReference type="AlphaFoldDB" id="A0A5E7BWN9"/>
<accession>A0A5E7BWN9</accession>
<dbReference type="Proteomes" id="UP000379480">
    <property type="component" value="Unassembled WGS sequence"/>
</dbReference>
<evidence type="ECO:0008006" key="3">
    <source>
        <dbReference type="Google" id="ProtNLM"/>
    </source>
</evidence>
<protein>
    <recommendedName>
        <fullName evidence="3">Tetratricopeptide repeat protein</fullName>
    </recommendedName>
</protein>
<evidence type="ECO:0000313" key="1">
    <source>
        <dbReference type="EMBL" id="VVN92704.1"/>
    </source>
</evidence>
<name>A0A5E7BWN9_PSEFL</name>
<reference evidence="1 2" key="1">
    <citation type="submission" date="2019-09" db="EMBL/GenBank/DDBJ databases">
        <authorList>
            <person name="Chandra G."/>
            <person name="Truman W A."/>
        </authorList>
    </citation>
    <scope>NUCLEOTIDE SEQUENCE [LARGE SCALE GENOMIC DNA]</scope>
    <source>
        <strain evidence="1">PS723</strain>
    </source>
</reference>
<gene>
    <name evidence="1" type="ORF">PS723_02003</name>
</gene>
<dbReference type="EMBL" id="CABVHY010000008">
    <property type="protein sequence ID" value="VVN92704.1"/>
    <property type="molecule type" value="Genomic_DNA"/>
</dbReference>
<organism evidence="1 2">
    <name type="scientific">Pseudomonas fluorescens</name>
    <dbReference type="NCBI Taxonomy" id="294"/>
    <lineage>
        <taxon>Bacteria</taxon>
        <taxon>Pseudomonadati</taxon>
        <taxon>Pseudomonadota</taxon>
        <taxon>Gammaproteobacteria</taxon>
        <taxon>Pseudomonadales</taxon>
        <taxon>Pseudomonadaceae</taxon>
        <taxon>Pseudomonas</taxon>
    </lineage>
</organism>
<evidence type="ECO:0000313" key="2">
    <source>
        <dbReference type="Proteomes" id="UP000379480"/>
    </source>
</evidence>